<dbReference type="AlphaFoldDB" id="A0A1F7F0Z9"/>
<dbReference type="CDD" id="cd15482">
    <property type="entry name" value="Sialidase_non-viral"/>
    <property type="match status" value="1"/>
</dbReference>
<evidence type="ECO:0000313" key="1">
    <source>
        <dbReference type="EMBL" id="OGK00334.1"/>
    </source>
</evidence>
<comment type="caution">
    <text evidence="1">The sequence shown here is derived from an EMBL/GenBank/DDBJ whole genome shotgun (WGS) entry which is preliminary data.</text>
</comment>
<dbReference type="InterPro" id="IPR026444">
    <property type="entry name" value="Secre_tail"/>
</dbReference>
<dbReference type="EMBL" id="MFYX01000148">
    <property type="protein sequence ID" value="OGK00334.1"/>
    <property type="molecule type" value="Genomic_DNA"/>
</dbReference>
<dbReference type="NCBIfam" id="TIGR04183">
    <property type="entry name" value="Por_Secre_tail"/>
    <property type="match status" value="1"/>
</dbReference>
<dbReference type="Proteomes" id="UP000179243">
    <property type="component" value="Unassembled WGS sequence"/>
</dbReference>
<dbReference type="SUPFAM" id="SSF50939">
    <property type="entry name" value="Sialidases"/>
    <property type="match status" value="1"/>
</dbReference>
<sequence length="465" mass="52241">MNLLLILLIVVCPLFSQTYWQNIRLTYSAEYNGEPSMALNGTQVGIAYEGYNFGNDEILLLVSNDNGATFSPPIRVSNNDSASWKPKITATSTGFDIVWEDNRTGKREVYYARYSSGTMGPTLKISSGNVYSAFPAITANGNDIYCVWEDFRDGNDEIYLRKYVSGVWSPEKRLTTDDSTSWGADIARDPVTGTLHVVWFDYRTGNDEIYIISSNDDGTTWSSPRNLSNDAANSWEPRIAAYNNRIDVTWYSWRSDFVSYEVWYAGFNGETWTVPEIVSDPYADSKCPSISSDALGTIIAWEDYCQGNDEIYAAYKRHDSTTWGNKRITNNDADSYGADCAANATNLLFTWFDYRDTIDQIYFTKGLITDMTSIEQERVSHQKPAITIGPNPSNNLISVKIAGQHAAGTIELYDCRGALHHRYSCTAQSLAESVLWDTSRLPSGMYVVKILLGKTVWTRHVALVR</sequence>
<evidence type="ECO:0000313" key="2">
    <source>
        <dbReference type="Proteomes" id="UP000179243"/>
    </source>
</evidence>
<reference evidence="1 2" key="1">
    <citation type="journal article" date="2016" name="Nat. Commun.">
        <title>Thousands of microbial genomes shed light on interconnected biogeochemical processes in an aquifer system.</title>
        <authorList>
            <person name="Anantharaman K."/>
            <person name="Brown C.T."/>
            <person name="Hug L.A."/>
            <person name="Sharon I."/>
            <person name="Castelle C.J."/>
            <person name="Probst A.J."/>
            <person name="Thomas B.C."/>
            <person name="Singh A."/>
            <person name="Wilkins M.J."/>
            <person name="Karaoz U."/>
            <person name="Brodie E.L."/>
            <person name="Williams K.H."/>
            <person name="Hubbard S.S."/>
            <person name="Banfield J.F."/>
        </authorList>
    </citation>
    <scope>NUCLEOTIDE SEQUENCE [LARGE SCALE GENOMIC DNA]</scope>
</reference>
<dbReference type="Gene3D" id="2.120.10.10">
    <property type="match status" value="1"/>
</dbReference>
<organism evidence="1 2">
    <name type="scientific">Candidatus Raymondbacteria bacterium RIFOXYD12_FULL_49_13</name>
    <dbReference type="NCBI Taxonomy" id="1817890"/>
    <lineage>
        <taxon>Bacteria</taxon>
        <taxon>Raymondiibacteriota</taxon>
    </lineage>
</organism>
<accession>A0A1F7F0Z9</accession>
<dbReference type="InterPro" id="IPR036278">
    <property type="entry name" value="Sialidase_sf"/>
</dbReference>
<proteinExistence type="predicted"/>
<name>A0A1F7F0Z9_UNCRA</name>
<evidence type="ECO:0008006" key="3">
    <source>
        <dbReference type="Google" id="ProtNLM"/>
    </source>
</evidence>
<gene>
    <name evidence="1" type="ORF">A2519_01065</name>
</gene>
<protein>
    <recommendedName>
        <fullName evidence="3">Secretion system C-terminal sorting domain-containing protein</fullName>
    </recommendedName>
</protein>